<accession>A0ABQ4R5D8</accession>
<sequence length="469" mass="48281">MTAGRTLADGPRATVIEEIVAVTTGLDCGRLPASVLAKARLCVLDTVSACLTIGTTPGSEAALAVLVPPRPGEGGSRVFGRPDRADMEAAAFVNAVSAAASIRTDTHPASASHPGMVVIPAVLAAGEAGRVSGAAALAGIVAGYEVMIRLGLAVITPELAAIFRPTGLLGPGPAAAAAARALGLSRSEAVRSMALACHTAGGFNEWVHAGTNEHVYHAGFAARSALAAVRLARAGAQAAPSVLEGRSGLLAGFSALARADLVTEGLGRRFLIEDIVHKPTPACVFAQAPIQAAARLLAEGPLDPEAVRQVEIATTQRAVLFPGCDNPGPFADLTAVQQSIQFAVAAVLAAGGVREASWSRTDDPRVAQLATRCRLLATEGPDQDGRQPVHLRVWLRDGTRREARVADFRSMSEDDLASRFLAAARPVLGESRAEAALRGILRLDAAPDINDVTGLLAPPPSLHPSQDRP</sequence>
<dbReference type="PANTHER" id="PTHR16943:SF8">
    <property type="entry name" value="2-METHYLCITRATE DEHYDRATASE"/>
    <property type="match status" value="1"/>
</dbReference>
<gene>
    <name evidence="4" type="ORF">OPKNFCMD_4927</name>
</gene>
<name>A0ABQ4R5D8_9HYPH</name>
<dbReference type="SUPFAM" id="SSF103378">
    <property type="entry name" value="2-methylcitrate dehydratase PrpD"/>
    <property type="match status" value="1"/>
</dbReference>
<evidence type="ECO:0000259" key="3">
    <source>
        <dbReference type="Pfam" id="PF19305"/>
    </source>
</evidence>
<dbReference type="EMBL" id="BPQH01000017">
    <property type="protein sequence ID" value="GJD52165.1"/>
    <property type="molecule type" value="Genomic_DNA"/>
</dbReference>
<evidence type="ECO:0008006" key="6">
    <source>
        <dbReference type="Google" id="ProtNLM"/>
    </source>
</evidence>
<evidence type="ECO:0000313" key="5">
    <source>
        <dbReference type="Proteomes" id="UP001055167"/>
    </source>
</evidence>
<dbReference type="PANTHER" id="PTHR16943">
    <property type="entry name" value="2-METHYLCITRATE DEHYDRATASE-RELATED"/>
    <property type="match status" value="1"/>
</dbReference>
<dbReference type="Gene3D" id="3.30.1330.120">
    <property type="entry name" value="2-methylcitrate dehydratase PrpD"/>
    <property type="match status" value="1"/>
</dbReference>
<reference evidence="4" key="1">
    <citation type="journal article" date="2021" name="Front. Microbiol.">
        <title>Comprehensive Comparative Genomics and Phenotyping of Methylobacterium Species.</title>
        <authorList>
            <person name="Alessa O."/>
            <person name="Ogura Y."/>
            <person name="Fujitani Y."/>
            <person name="Takami H."/>
            <person name="Hayashi T."/>
            <person name="Sahin N."/>
            <person name="Tani A."/>
        </authorList>
    </citation>
    <scope>NUCLEOTIDE SEQUENCE</scope>
    <source>
        <strain evidence="4">KCTC 52305</strain>
    </source>
</reference>
<dbReference type="RefSeq" id="WP_128561712.1">
    <property type="nucleotide sequence ID" value="NZ_BPQH01000017.1"/>
</dbReference>
<comment type="similarity">
    <text evidence="1">Belongs to the PrpD family.</text>
</comment>
<dbReference type="InterPro" id="IPR045337">
    <property type="entry name" value="MmgE_PrpD_C"/>
</dbReference>
<evidence type="ECO:0000256" key="1">
    <source>
        <dbReference type="ARBA" id="ARBA00006174"/>
    </source>
</evidence>
<comment type="caution">
    <text evidence="4">The sequence shown here is derived from an EMBL/GenBank/DDBJ whole genome shotgun (WGS) entry which is preliminary data.</text>
</comment>
<reference evidence="4" key="2">
    <citation type="submission" date="2021-08" db="EMBL/GenBank/DDBJ databases">
        <authorList>
            <person name="Tani A."/>
            <person name="Ola A."/>
            <person name="Ogura Y."/>
            <person name="Katsura K."/>
            <person name="Hayashi T."/>
        </authorList>
    </citation>
    <scope>NUCLEOTIDE SEQUENCE</scope>
    <source>
        <strain evidence="4">KCTC 52305</strain>
    </source>
</reference>
<evidence type="ECO:0000259" key="2">
    <source>
        <dbReference type="Pfam" id="PF03972"/>
    </source>
</evidence>
<dbReference type="InterPro" id="IPR042188">
    <property type="entry name" value="MmgE/PrpD_sf_2"/>
</dbReference>
<evidence type="ECO:0000313" key="4">
    <source>
        <dbReference type="EMBL" id="GJD52165.1"/>
    </source>
</evidence>
<dbReference type="Proteomes" id="UP001055167">
    <property type="component" value="Unassembled WGS sequence"/>
</dbReference>
<feature type="domain" description="MmgE/PrpD N-terminal" evidence="2">
    <location>
        <begin position="18"/>
        <end position="255"/>
    </location>
</feature>
<dbReference type="Gene3D" id="1.10.4100.10">
    <property type="entry name" value="2-methylcitrate dehydratase PrpD"/>
    <property type="match status" value="1"/>
</dbReference>
<dbReference type="InterPro" id="IPR045336">
    <property type="entry name" value="MmgE_PrpD_N"/>
</dbReference>
<feature type="domain" description="MmgE/PrpD C-terminal" evidence="3">
    <location>
        <begin position="281"/>
        <end position="437"/>
    </location>
</feature>
<dbReference type="InterPro" id="IPR036148">
    <property type="entry name" value="MmgE/PrpD_sf"/>
</dbReference>
<dbReference type="Pfam" id="PF03972">
    <property type="entry name" value="MmgE_PrpD_N"/>
    <property type="match status" value="1"/>
</dbReference>
<proteinExistence type="inferred from homology"/>
<dbReference type="InterPro" id="IPR042183">
    <property type="entry name" value="MmgE/PrpD_sf_1"/>
</dbReference>
<protein>
    <recommendedName>
        <fullName evidence="6">MmgE/PrpD family protein</fullName>
    </recommendedName>
</protein>
<organism evidence="4 5">
    <name type="scientific">Methylobacterium crusticola</name>
    <dbReference type="NCBI Taxonomy" id="1697972"/>
    <lineage>
        <taxon>Bacteria</taxon>
        <taxon>Pseudomonadati</taxon>
        <taxon>Pseudomonadota</taxon>
        <taxon>Alphaproteobacteria</taxon>
        <taxon>Hyphomicrobiales</taxon>
        <taxon>Methylobacteriaceae</taxon>
        <taxon>Methylobacterium</taxon>
    </lineage>
</organism>
<dbReference type="InterPro" id="IPR005656">
    <property type="entry name" value="MmgE_PrpD"/>
</dbReference>
<keyword evidence="5" id="KW-1185">Reference proteome</keyword>
<dbReference type="Pfam" id="PF19305">
    <property type="entry name" value="MmgE_PrpD_C"/>
    <property type="match status" value="1"/>
</dbReference>